<dbReference type="Proteomes" id="UP000636800">
    <property type="component" value="Chromosome 1"/>
</dbReference>
<proteinExistence type="predicted"/>
<dbReference type="AlphaFoldDB" id="A0A835VIR1"/>
<gene>
    <name evidence="2" type="ORF">HPP92_002702</name>
</gene>
<evidence type="ECO:0000256" key="1">
    <source>
        <dbReference type="SAM" id="MobiDB-lite"/>
    </source>
</evidence>
<protein>
    <submittedName>
        <fullName evidence="2">Uncharacterized protein</fullName>
    </submittedName>
</protein>
<accession>A0A835VIR1</accession>
<sequence length="84" mass="10278">MKSSRNEQQQAVREAKQEQPRLHCNKEQLYRTRIETPCRQVVTETAKRRLRSLQNRNIRIQDMRYPRHTWQFRTKDFHGSAEPV</sequence>
<dbReference type="OrthoDB" id="270624at2759"/>
<reference evidence="2 3" key="1">
    <citation type="journal article" date="2020" name="Nat. Food">
        <title>A phased Vanilla planifolia genome enables genetic improvement of flavour and production.</title>
        <authorList>
            <person name="Hasing T."/>
            <person name="Tang H."/>
            <person name="Brym M."/>
            <person name="Khazi F."/>
            <person name="Huang T."/>
            <person name="Chambers A.H."/>
        </authorList>
    </citation>
    <scope>NUCLEOTIDE SEQUENCE [LARGE SCALE GENOMIC DNA]</scope>
    <source>
        <tissue evidence="2">Leaf</tissue>
    </source>
</reference>
<comment type="caution">
    <text evidence="2">The sequence shown here is derived from an EMBL/GenBank/DDBJ whole genome shotgun (WGS) entry which is preliminary data.</text>
</comment>
<feature type="compositionally biased region" description="Basic and acidic residues" evidence="1">
    <location>
        <begin position="13"/>
        <end position="24"/>
    </location>
</feature>
<feature type="region of interest" description="Disordered" evidence="1">
    <location>
        <begin position="1"/>
        <end position="24"/>
    </location>
</feature>
<name>A0A835VIR1_VANPL</name>
<evidence type="ECO:0000313" key="2">
    <source>
        <dbReference type="EMBL" id="KAG0498011.1"/>
    </source>
</evidence>
<keyword evidence="3" id="KW-1185">Reference proteome</keyword>
<organism evidence="2 3">
    <name type="scientific">Vanilla planifolia</name>
    <name type="common">Vanilla</name>
    <dbReference type="NCBI Taxonomy" id="51239"/>
    <lineage>
        <taxon>Eukaryota</taxon>
        <taxon>Viridiplantae</taxon>
        <taxon>Streptophyta</taxon>
        <taxon>Embryophyta</taxon>
        <taxon>Tracheophyta</taxon>
        <taxon>Spermatophyta</taxon>
        <taxon>Magnoliopsida</taxon>
        <taxon>Liliopsida</taxon>
        <taxon>Asparagales</taxon>
        <taxon>Orchidaceae</taxon>
        <taxon>Vanilloideae</taxon>
        <taxon>Vanilleae</taxon>
        <taxon>Vanilla</taxon>
    </lineage>
</organism>
<dbReference type="EMBL" id="JADCNL010000001">
    <property type="protein sequence ID" value="KAG0498011.1"/>
    <property type="molecule type" value="Genomic_DNA"/>
</dbReference>
<feature type="compositionally biased region" description="Polar residues" evidence="1">
    <location>
        <begin position="1"/>
        <end position="11"/>
    </location>
</feature>
<evidence type="ECO:0000313" key="3">
    <source>
        <dbReference type="Proteomes" id="UP000636800"/>
    </source>
</evidence>